<proteinExistence type="predicted"/>
<dbReference type="InterPro" id="IPR050228">
    <property type="entry name" value="Carboxylesterase_BioH"/>
</dbReference>
<protein>
    <submittedName>
        <fullName evidence="2">Alpha/beta hydrolase</fullName>
    </submittedName>
</protein>
<name>A0A437LRV4_9BURK</name>
<comment type="caution">
    <text evidence="2">The sequence shown here is derived from an EMBL/GenBank/DDBJ whole genome shotgun (WGS) entry which is preliminary data.</text>
</comment>
<dbReference type="SUPFAM" id="SSF53474">
    <property type="entry name" value="alpha/beta-Hydrolases"/>
    <property type="match status" value="1"/>
</dbReference>
<keyword evidence="3" id="KW-1185">Reference proteome</keyword>
<dbReference type="Gene3D" id="3.40.50.1820">
    <property type="entry name" value="alpha/beta hydrolase"/>
    <property type="match status" value="1"/>
</dbReference>
<dbReference type="InterPro" id="IPR029058">
    <property type="entry name" value="AB_hydrolase_fold"/>
</dbReference>
<accession>A0A437LRV4</accession>
<evidence type="ECO:0000259" key="1">
    <source>
        <dbReference type="Pfam" id="PF12697"/>
    </source>
</evidence>
<dbReference type="RefSeq" id="WP_127680993.1">
    <property type="nucleotide sequence ID" value="NZ_SACM01000001.1"/>
</dbReference>
<gene>
    <name evidence="2" type="ORF">EOD73_03785</name>
</gene>
<dbReference type="EMBL" id="SACM01000001">
    <property type="protein sequence ID" value="RVT88135.1"/>
    <property type="molecule type" value="Genomic_DNA"/>
</dbReference>
<keyword evidence="2" id="KW-0378">Hydrolase</keyword>
<dbReference type="Pfam" id="PF12697">
    <property type="entry name" value="Abhydrolase_6"/>
    <property type="match status" value="1"/>
</dbReference>
<dbReference type="AlphaFoldDB" id="A0A437LRV4"/>
<dbReference type="Proteomes" id="UP000288587">
    <property type="component" value="Unassembled WGS sequence"/>
</dbReference>
<dbReference type="OrthoDB" id="5729753at2"/>
<dbReference type="PANTHER" id="PTHR43194:SF2">
    <property type="entry name" value="PEROXISOMAL MEMBRANE PROTEIN LPX1"/>
    <property type="match status" value="1"/>
</dbReference>
<dbReference type="PANTHER" id="PTHR43194">
    <property type="entry name" value="HYDROLASE ALPHA/BETA FOLD FAMILY"/>
    <property type="match status" value="1"/>
</dbReference>
<dbReference type="InterPro" id="IPR000073">
    <property type="entry name" value="AB_hydrolase_1"/>
</dbReference>
<reference evidence="2 3" key="1">
    <citation type="submission" date="2019-01" db="EMBL/GenBank/DDBJ databases">
        <authorList>
            <person name="Chen W.-M."/>
        </authorList>
    </citation>
    <scope>NUCLEOTIDE SEQUENCE [LARGE SCALE GENOMIC DNA]</scope>
    <source>
        <strain evidence="2 3">CCP-18</strain>
    </source>
</reference>
<dbReference type="GO" id="GO:0016787">
    <property type="term" value="F:hydrolase activity"/>
    <property type="evidence" value="ECO:0007669"/>
    <property type="project" value="UniProtKB-KW"/>
</dbReference>
<evidence type="ECO:0000313" key="3">
    <source>
        <dbReference type="Proteomes" id="UP000288587"/>
    </source>
</evidence>
<feature type="domain" description="AB hydrolase-1" evidence="1">
    <location>
        <begin position="6"/>
        <end position="259"/>
    </location>
</feature>
<organism evidence="2 3">
    <name type="scientific">Inhella crocodyli</name>
    <dbReference type="NCBI Taxonomy" id="2499851"/>
    <lineage>
        <taxon>Bacteria</taxon>
        <taxon>Pseudomonadati</taxon>
        <taxon>Pseudomonadota</taxon>
        <taxon>Betaproteobacteria</taxon>
        <taxon>Burkholderiales</taxon>
        <taxon>Sphaerotilaceae</taxon>
        <taxon>Inhella</taxon>
    </lineage>
</organism>
<evidence type="ECO:0000313" key="2">
    <source>
        <dbReference type="EMBL" id="RVT88135.1"/>
    </source>
</evidence>
<sequence>MSAGTLVFSHANSYPAGCYRLLFKVWRDAGYTVHALPKLGHDPRFPVTSNWPHLVDQLEAFVADTVQPSGPIDFVGHSLGGVLSLMLAARRPEWAARVVQLDSPFIRGWRRELLRWGKLTGLAWRVPPASIARQRRDHWPDRNAVEKHFGSKPLFQAWDPRVLADYIDCGFEPDPVRGGLRLAFHREVETRIYAGLPHTLPHVARRLKAPVGFIAGTRSAEMRQGGLEATRRFIGPARYREIEGSHLFPFERPETTAQAVLALLQDLG</sequence>